<evidence type="ECO:0000256" key="4">
    <source>
        <dbReference type="ARBA" id="ARBA00023239"/>
    </source>
</evidence>
<dbReference type="HOGENOM" id="CLU_012201_0_1_5"/>
<dbReference type="GO" id="GO:0016798">
    <property type="term" value="F:hydrolase activity, acting on glycosyl bonds"/>
    <property type="evidence" value="ECO:0007669"/>
    <property type="project" value="UniProtKB-KW"/>
</dbReference>
<evidence type="ECO:0000256" key="1">
    <source>
        <dbReference type="ARBA" id="ARBA00022723"/>
    </source>
</evidence>
<feature type="binding site" evidence="6">
    <location>
        <begin position="142"/>
        <end position="144"/>
    </location>
    <ligand>
        <name>substrate</name>
    </ligand>
</feature>
<accession>Q11IW4</accession>
<dbReference type="EC" id="4.2.1.70" evidence="6"/>
<proteinExistence type="inferred from homology"/>
<dbReference type="Gene3D" id="3.40.1790.10">
    <property type="entry name" value="Indigoidine synthase domain"/>
    <property type="match status" value="1"/>
</dbReference>
<dbReference type="OrthoDB" id="9805870at2"/>
<reference evidence="7" key="1">
    <citation type="submission" date="2006-06" db="EMBL/GenBank/DDBJ databases">
        <title>Complete sequence of chromosome of Chelativorans sp. BNC1.</title>
        <authorList>
            <consortium name="US DOE Joint Genome Institute"/>
            <person name="Copeland A."/>
            <person name="Lucas S."/>
            <person name="Lapidus A."/>
            <person name="Barry K."/>
            <person name="Detter J.C."/>
            <person name="Glavina del Rio T."/>
            <person name="Hammon N."/>
            <person name="Israni S."/>
            <person name="Dalin E."/>
            <person name="Tice H."/>
            <person name="Pitluck S."/>
            <person name="Chertkov O."/>
            <person name="Brettin T."/>
            <person name="Bruce D."/>
            <person name="Han C."/>
            <person name="Tapia R."/>
            <person name="Gilna P."/>
            <person name="Schmutz J."/>
            <person name="Larimer F."/>
            <person name="Land M."/>
            <person name="Hauser L."/>
            <person name="Kyrpides N."/>
            <person name="Mikhailova N."/>
            <person name="Richardson P."/>
        </authorList>
    </citation>
    <scope>NUCLEOTIDE SEQUENCE</scope>
    <source>
        <strain evidence="7">BNC1</strain>
    </source>
</reference>
<dbReference type="GO" id="GO:0046113">
    <property type="term" value="P:nucleobase catabolic process"/>
    <property type="evidence" value="ECO:0007669"/>
    <property type="project" value="UniProtKB-UniRule"/>
</dbReference>
<feature type="binding site" evidence="6">
    <location>
        <position position="88"/>
    </location>
    <ligand>
        <name>substrate</name>
    </ligand>
</feature>
<evidence type="ECO:0000313" key="7">
    <source>
        <dbReference type="EMBL" id="ABG62661.1"/>
    </source>
</evidence>
<dbReference type="Pfam" id="PF04227">
    <property type="entry name" value="Indigoidine_A"/>
    <property type="match status" value="1"/>
</dbReference>
<dbReference type="EMBL" id="CP000390">
    <property type="protein sequence ID" value="ABG62661.1"/>
    <property type="molecule type" value="Genomic_DNA"/>
</dbReference>
<comment type="function">
    <text evidence="6">Catalyzes the reversible cleavage of pseudouridine 5'-phosphate (PsiMP) to ribose 5-phosphate and uracil. Functions biologically in the cleavage direction, as part of a pseudouridine degradation pathway.</text>
</comment>
<dbReference type="GO" id="GO:0046872">
    <property type="term" value="F:metal ion binding"/>
    <property type="evidence" value="ECO:0007669"/>
    <property type="project" value="UniProtKB-KW"/>
</dbReference>
<keyword evidence="3 6" id="KW-0464">Manganese</keyword>
<evidence type="ECO:0000256" key="3">
    <source>
        <dbReference type="ARBA" id="ARBA00023211"/>
    </source>
</evidence>
<keyword evidence="5 6" id="KW-0326">Glycosidase</keyword>
<feature type="binding site" evidence="6">
    <location>
        <position position="108"/>
    </location>
    <ligand>
        <name>substrate</name>
    </ligand>
</feature>
<dbReference type="HAMAP" id="MF_01876">
    <property type="entry name" value="PsiMP_glycosidase"/>
    <property type="match status" value="1"/>
</dbReference>
<name>Q11IW4_CHESB</name>
<sequence>MNLAREIDIYGPVAEALSAGKPVVALESTIITHGMPWPQNSSMAAEVEAIVAAEGAVPATIAVMAGRLKIGLSGEEREKLARAEDAMKLSRADLAFAIAEGRTGGTTVAATMIGAHLAGIGVFATGGIGGVHQGAEKSFDISSDLDELARTPVIVVSAGPKAILDIPKTLEVLETRGVPVVGFGTDAMPAFWSRTSKCPAPLRLDTAQEIARFQKTRSRLGIVGGMLIANPVPEEAEIPAEEMAAYIVEAQADAESAGIGGKAVTPFLLARILEITGGRSLKTNIALVKNNARLAARIAIALAA</sequence>
<dbReference type="STRING" id="266779.Meso_1265"/>
<dbReference type="KEGG" id="mes:Meso_1265"/>
<dbReference type="eggNOG" id="COG2313">
    <property type="taxonomic scope" value="Bacteria"/>
</dbReference>
<gene>
    <name evidence="6" type="primary">psuG</name>
    <name evidence="7" type="ordered locus">Meso_1265</name>
</gene>
<organism evidence="7">
    <name type="scientific">Chelativorans sp. (strain BNC1)</name>
    <dbReference type="NCBI Taxonomy" id="266779"/>
    <lineage>
        <taxon>Bacteria</taxon>
        <taxon>Pseudomonadati</taxon>
        <taxon>Pseudomonadota</taxon>
        <taxon>Alphaproteobacteria</taxon>
        <taxon>Hyphomicrobiales</taxon>
        <taxon>Phyllobacteriaceae</taxon>
        <taxon>Chelativorans</taxon>
    </lineage>
</organism>
<feature type="active site" description="Proton donor" evidence="6">
    <location>
        <position position="27"/>
    </location>
</feature>
<dbReference type="GO" id="GO:0004730">
    <property type="term" value="F:pseudouridylate synthase activity"/>
    <property type="evidence" value="ECO:0007669"/>
    <property type="project" value="UniProtKB-UniRule"/>
</dbReference>
<evidence type="ECO:0000256" key="5">
    <source>
        <dbReference type="ARBA" id="ARBA00023295"/>
    </source>
</evidence>
<evidence type="ECO:0000256" key="6">
    <source>
        <dbReference type="HAMAP-Rule" id="MF_01876"/>
    </source>
</evidence>
<evidence type="ECO:0000256" key="2">
    <source>
        <dbReference type="ARBA" id="ARBA00022801"/>
    </source>
</evidence>
<dbReference type="InterPro" id="IPR007342">
    <property type="entry name" value="PsuG"/>
</dbReference>
<feature type="active site" description="Nucleophile" evidence="6">
    <location>
        <position position="161"/>
    </location>
</feature>
<dbReference type="InterPro" id="IPR022830">
    <property type="entry name" value="Indigdn_synthA-like"/>
</dbReference>
<dbReference type="PANTHER" id="PTHR42909:SF1">
    <property type="entry name" value="CARBOHYDRATE KINASE PFKB DOMAIN-CONTAINING PROTEIN"/>
    <property type="match status" value="1"/>
</dbReference>
<dbReference type="SUPFAM" id="SSF110581">
    <property type="entry name" value="Indigoidine synthase A-like"/>
    <property type="match status" value="1"/>
</dbReference>
<feature type="binding site" evidence="6">
    <location>
        <position position="140"/>
    </location>
    <ligand>
        <name>Mn(2+)</name>
        <dbReference type="ChEBI" id="CHEBI:29035"/>
    </ligand>
</feature>
<protein>
    <recommendedName>
        <fullName evidence="6">Pseudouridine-5'-phosphate glycosidase</fullName>
        <shortName evidence="6">PsiMP glycosidase</shortName>
        <ecNumber evidence="6">4.2.1.70</ecNumber>
    </recommendedName>
</protein>
<keyword evidence="2 6" id="KW-0378">Hydrolase</keyword>
<dbReference type="AlphaFoldDB" id="Q11IW4"/>
<comment type="cofactor">
    <cofactor evidence="6">
        <name>Mn(2+)</name>
        <dbReference type="ChEBI" id="CHEBI:29035"/>
    </cofactor>
    <text evidence="6">Binds 1 Mn(2+) ion per subunit.</text>
</comment>
<comment type="subunit">
    <text evidence="6">Homotrimer.</text>
</comment>
<comment type="catalytic activity">
    <reaction evidence="6">
        <text>D-ribose 5-phosphate + uracil = psi-UMP + H2O</text>
        <dbReference type="Rhea" id="RHEA:18337"/>
        <dbReference type="ChEBI" id="CHEBI:15377"/>
        <dbReference type="ChEBI" id="CHEBI:17568"/>
        <dbReference type="ChEBI" id="CHEBI:58380"/>
        <dbReference type="ChEBI" id="CHEBI:78346"/>
        <dbReference type="EC" id="4.2.1.70"/>
    </reaction>
</comment>
<dbReference type="GO" id="GO:0005737">
    <property type="term" value="C:cytoplasm"/>
    <property type="evidence" value="ECO:0007669"/>
    <property type="project" value="TreeGrafter"/>
</dbReference>
<comment type="similarity">
    <text evidence="6">Belongs to the pseudouridine-5'-phosphate glycosidase family.</text>
</comment>
<dbReference type="PANTHER" id="PTHR42909">
    <property type="entry name" value="ZGC:136858"/>
    <property type="match status" value="1"/>
</dbReference>
<keyword evidence="4 6" id="KW-0456">Lyase</keyword>
<keyword evidence="1 6" id="KW-0479">Metal-binding</keyword>